<dbReference type="PANTHER" id="PTHR34189">
    <property type="entry name" value="TRANSMEMBRANE PROTEIN"/>
    <property type="match status" value="1"/>
</dbReference>
<proteinExistence type="predicted"/>
<organism evidence="2 3">
    <name type="scientific">Buddleja alternifolia</name>
    <dbReference type="NCBI Taxonomy" id="168488"/>
    <lineage>
        <taxon>Eukaryota</taxon>
        <taxon>Viridiplantae</taxon>
        <taxon>Streptophyta</taxon>
        <taxon>Embryophyta</taxon>
        <taxon>Tracheophyta</taxon>
        <taxon>Spermatophyta</taxon>
        <taxon>Magnoliopsida</taxon>
        <taxon>eudicotyledons</taxon>
        <taxon>Gunneridae</taxon>
        <taxon>Pentapetalae</taxon>
        <taxon>asterids</taxon>
        <taxon>lamiids</taxon>
        <taxon>Lamiales</taxon>
        <taxon>Scrophulariaceae</taxon>
        <taxon>Buddlejeae</taxon>
        <taxon>Buddleja</taxon>
    </lineage>
</organism>
<evidence type="ECO:0000313" key="3">
    <source>
        <dbReference type="Proteomes" id="UP000826271"/>
    </source>
</evidence>
<keyword evidence="1" id="KW-0472">Membrane</keyword>
<protein>
    <submittedName>
        <fullName evidence="2">Uncharacterized protein</fullName>
    </submittedName>
</protein>
<gene>
    <name evidence="2" type="ORF">BUALT_Bualt02G0053900</name>
</gene>
<dbReference type="AlphaFoldDB" id="A0AAV6Y4D2"/>
<dbReference type="EMBL" id="WHWC01000002">
    <property type="protein sequence ID" value="KAG8387751.1"/>
    <property type="molecule type" value="Genomic_DNA"/>
</dbReference>
<accession>A0AAV6Y4D2</accession>
<reference evidence="2" key="1">
    <citation type="submission" date="2019-10" db="EMBL/GenBank/DDBJ databases">
        <authorList>
            <person name="Zhang R."/>
            <person name="Pan Y."/>
            <person name="Wang J."/>
            <person name="Ma R."/>
            <person name="Yu S."/>
        </authorList>
    </citation>
    <scope>NUCLEOTIDE SEQUENCE</scope>
    <source>
        <strain evidence="2">LA-IB0</strain>
        <tissue evidence="2">Leaf</tissue>
    </source>
</reference>
<sequence length="111" mass="12532">MDGTTHLPLYNRISGDGNREIPSSRRAEKLVHLIPVVLLLCLFILWWFSYPVELEIRDGRITAVYQVITQNIPFLHLTNLATVSAPYPIISEMLIMNNGTVAEPASSVLER</sequence>
<dbReference type="Proteomes" id="UP000826271">
    <property type="component" value="Unassembled WGS sequence"/>
</dbReference>
<comment type="caution">
    <text evidence="2">The sequence shown here is derived from an EMBL/GenBank/DDBJ whole genome shotgun (WGS) entry which is preliminary data.</text>
</comment>
<evidence type="ECO:0000256" key="1">
    <source>
        <dbReference type="SAM" id="Phobius"/>
    </source>
</evidence>
<keyword evidence="1" id="KW-0812">Transmembrane</keyword>
<dbReference type="PANTHER" id="PTHR34189:SF18">
    <property type="entry name" value="SERINE_THREONINE-KINASE RLCKVII PROTEIN"/>
    <property type="match status" value="1"/>
</dbReference>
<keyword evidence="1" id="KW-1133">Transmembrane helix</keyword>
<evidence type="ECO:0000313" key="2">
    <source>
        <dbReference type="EMBL" id="KAG8387751.1"/>
    </source>
</evidence>
<keyword evidence="3" id="KW-1185">Reference proteome</keyword>
<name>A0AAV6Y4D2_9LAMI</name>
<feature type="transmembrane region" description="Helical" evidence="1">
    <location>
        <begin position="30"/>
        <end position="48"/>
    </location>
</feature>